<sequence>MSHDTPLLHMICGKIAAGKSTLAKELAKADHTILISEDTWLHALFGDQMAGLQDYVRCAARLRTVLGPHVAQLLQAGSCVVLDFPANTVETRAWMRGILDQSGADHCLHLLAPPDDVCIARMHARTATGDHPFALSEAQFHRVSKHFVPPQPEEGFKILRHDAR</sequence>
<name>A0A0H5DCL8_9RHOB</name>
<dbReference type="InterPro" id="IPR027417">
    <property type="entry name" value="P-loop_NTPase"/>
</dbReference>
<dbReference type="AlphaFoldDB" id="A0A0H5DCL8"/>
<gene>
    <name evidence="1" type="ORF">NIT7321_00059</name>
</gene>
<accession>A0A0H5DCL8</accession>
<evidence type="ECO:0008006" key="3">
    <source>
        <dbReference type="Google" id="ProtNLM"/>
    </source>
</evidence>
<dbReference type="RefSeq" id="WP_050672245.1">
    <property type="nucleotide sequence ID" value="NZ_CVRL01000001.1"/>
</dbReference>
<proteinExistence type="predicted"/>
<dbReference type="EMBL" id="CVRL01000001">
    <property type="protein sequence ID" value="CRL09230.1"/>
    <property type="molecule type" value="Genomic_DNA"/>
</dbReference>
<organism evidence="1 2">
    <name type="scientific">Phaeobacter italicus</name>
    <dbReference type="NCBI Taxonomy" id="481446"/>
    <lineage>
        <taxon>Bacteria</taxon>
        <taxon>Pseudomonadati</taxon>
        <taxon>Pseudomonadota</taxon>
        <taxon>Alphaproteobacteria</taxon>
        <taxon>Rhodobacterales</taxon>
        <taxon>Roseobacteraceae</taxon>
        <taxon>Phaeobacter</taxon>
    </lineage>
</organism>
<protein>
    <recommendedName>
        <fullName evidence="3">Kinase</fullName>
    </recommendedName>
</protein>
<dbReference type="Gene3D" id="3.40.50.300">
    <property type="entry name" value="P-loop containing nucleotide triphosphate hydrolases"/>
    <property type="match status" value="1"/>
</dbReference>
<dbReference type="Pfam" id="PF13671">
    <property type="entry name" value="AAA_33"/>
    <property type="match status" value="1"/>
</dbReference>
<evidence type="ECO:0000313" key="1">
    <source>
        <dbReference type="EMBL" id="CRL09230.1"/>
    </source>
</evidence>
<dbReference type="Proteomes" id="UP000043764">
    <property type="component" value="Unassembled WGS sequence"/>
</dbReference>
<dbReference type="SUPFAM" id="SSF52540">
    <property type="entry name" value="P-loop containing nucleoside triphosphate hydrolases"/>
    <property type="match status" value="1"/>
</dbReference>
<reference evidence="2" key="1">
    <citation type="submission" date="2015-05" db="EMBL/GenBank/DDBJ databases">
        <authorList>
            <person name="Rodrigo-Torres Lidia"/>
            <person name="Arahal R.David."/>
        </authorList>
    </citation>
    <scope>NUCLEOTIDE SEQUENCE [LARGE SCALE GENOMIC DNA]</scope>
    <source>
        <strain evidence="2">CECT 7321</strain>
    </source>
</reference>
<evidence type="ECO:0000313" key="2">
    <source>
        <dbReference type="Proteomes" id="UP000043764"/>
    </source>
</evidence>
<dbReference type="STRING" id="481446.NIT7645_03084"/>
<keyword evidence="2" id="KW-1185">Reference proteome</keyword>